<dbReference type="AlphaFoldDB" id="A0AAN7RTI5"/>
<name>A0AAN7RTI5_MYCAM</name>
<organism evidence="2 3">
    <name type="scientific">Mycteria americana</name>
    <name type="common">Wood stork</name>
    <dbReference type="NCBI Taxonomy" id="33587"/>
    <lineage>
        <taxon>Eukaryota</taxon>
        <taxon>Metazoa</taxon>
        <taxon>Chordata</taxon>
        <taxon>Craniata</taxon>
        <taxon>Vertebrata</taxon>
        <taxon>Euteleostomi</taxon>
        <taxon>Archelosauria</taxon>
        <taxon>Archosauria</taxon>
        <taxon>Dinosauria</taxon>
        <taxon>Saurischia</taxon>
        <taxon>Theropoda</taxon>
        <taxon>Coelurosauria</taxon>
        <taxon>Aves</taxon>
        <taxon>Neognathae</taxon>
        <taxon>Neoaves</taxon>
        <taxon>Aequornithes</taxon>
        <taxon>Ciconiiformes</taxon>
        <taxon>Ciconiidae</taxon>
        <taxon>Mycteria</taxon>
    </lineage>
</organism>
<protein>
    <submittedName>
        <fullName evidence="2">Uncharacterized protein</fullName>
    </submittedName>
</protein>
<evidence type="ECO:0000313" key="3">
    <source>
        <dbReference type="Proteomes" id="UP001333110"/>
    </source>
</evidence>
<keyword evidence="3" id="KW-1185">Reference proteome</keyword>
<accession>A0AAN7RTI5</accession>
<reference evidence="2 3" key="1">
    <citation type="journal article" date="2023" name="J. Hered.">
        <title>Chromosome-level genome of the wood stork (Mycteria americana) provides insight into avian chromosome evolution.</title>
        <authorList>
            <person name="Flamio R. Jr."/>
            <person name="Ramstad K.M."/>
        </authorList>
    </citation>
    <scope>NUCLEOTIDE SEQUENCE [LARGE SCALE GENOMIC DNA]</scope>
    <source>
        <strain evidence="2">JAX WOST 10</strain>
    </source>
</reference>
<feature type="region of interest" description="Disordered" evidence="1">
    <location>
        <begin position="1"/>
        <end position="28"/>
    </location>
</feature>
<gene>
    <name evidence="2" type="ORF">QYF61_007434</name>
</gene>
<evidence type="ECO:0000256" key="1">
    <source>
        <dbReference type="SAM" id="MobiDB-lite"/>
    </source>
</evidence>
<dbReference type="Proteomes" id="UP001333110">
    <property type="component" value="Unassembled WGS sequence"/>
</dbReference>
<sequence>MEAKGKKKFVGKSGKAPRGKGPHGKRKFKKDECRAVGAVYMDYSKAFGSVSLAVLTEVLMSYGLDEQTRDLNKLEQWADRSLVKFKEKCKGLHLGGNNSVHQYMLGEGSFAEKALGLLMITKLNVSQQCALVAKVAN</sequence>
<proteinExistence type="predicted"/>
<dbReference type="EMBL" id="JAUNZN010000009">
    <property type="protein sequence ID" value="KAK4815825.1"/>
    <property type="molecule type" value="Genomic_DNA"/>
</dbReference>
<evidence type="ECO:0000313" key="2">
    <source>
        <dbReference type="EMBL" id="KAK4815825.1"/>
    </source>
</evidence>
<comment type="caution">
    <text evidence="2">The sequence shown here is derived from an EMBL/GenBank/DDBJ whole genome shotgun (WGS) entry which is preliminary data.</text>
</comment>